<dbReference type="SUPFAM" id="SSF51445">
    <property type="entry name" value="(Trans)glycosidases"/>
    <property type="match status" value="1"/>
</dbReference>
<dbReference type="InterPro" id="IPR029070">
    <property type="entry name" value="Chitinase_insertion_sf"/>
</dbReference>
<proteinExistence type="predicted"/>
<dbReference type="InterPro" id="IPR001119">
    <property type="entry name" value="SLH_dom"/>
</dbReference>
<evidence type="ECO:0000259" key="3">
    <source>
        <dbReference type="PROSITE" id="PS51910"/>
    </source>
</evidence>
<evidence type="ECO:0000256" key="1">
    <source>
        <dbReference type="SAM" id="SignalP"/>
    </source>
</evidence>
<feature type="domain" description="SLH" evidence="2">
    <location>
        <begin position="157"/>
        <end position="217"/>
    </location>
</feature>
<accession>A0ABQ6GGR6</accession>
<evidence type="ECO:0000313" key="4">
    <source>
        <dbReference type="EMBL" id="GLX68796.1"/>
    </source>
</evidence>
<dbReference type="SMART" id="SM00636">
    <property type="entry name" value="Glyco_18"/>
    <property type="match status" value="1"/>
</dbReference>
<dbReference type="Gene3D" id="3.20.20.80">
    <property type="entry name" value="Glycosidases"/>
    <property type="match status" value="1"/>
</dbReference>
<gene>
    <name evidence="4" type="ORF">MU1_31410</name>
</gene>
<dbReference type="Pfam" id="PF00704">
    <property type="entry name" value="Glyco_hydro_18"/>
    <property type="match status" value="1"/>
</dbReference>
<feature type="chain" id="PRO_5046418313" description="Glycoside hydrolase" evidence="1">
    <location>
        <begin position="29"/>
        <end position="538"/>
    </location>
</feature>
<comment type="caution">
    <text evidence="4">The sequence shown here is derived from an EMBL/GenBank/DDBJ whole genome shotgun (WGS) entry which is preliminary data.</text>
</comment>
<keyword evidence="1" id="KW-0732">Signal</keyword>
<sequence length="538" mass="58718">MFGSKFKRWLAGTAALSCLMGIVPTVDAASADKLPFDDIAGSFAKESIIRLYNKQLLSGTSARTFSPKQAVTRAEFITILDRVLGITPVQSAISPFKDLSANAWYYGAVTAAVQVGLVDGTSAHTFEPSKPVTRQEAAIMLIRAFKQSGVSGDTSYYADADKIASWADAAVGAALELNLMAGDANGNFKPANGMTRQEIAAVIDRALQDDDWSAALAKKPNTARIQLGWQYGQTTAQFEQSVKQAGVNTMSPRWFFFDPAGVVASNADQSLVTWANKNNKQIWAMVGNRSNQEVTHQNLSNVTYRTKVVNQLAAYVQNYGLKGLNIDFENVAPEDRSYMTAFISELSAKVHKLGAVVSVCVSPDLGSDWTEGFDYAALGASADYIVMMAYDEHWSTSPLAGSVASMPYVNHAVDTLLDVVPASKVILALPYYNRDWTTNKNGTVTATELTLIEQNQTVKQRKLLPEWNASVQQYTVSYQLNGLKHQIWLEDGRSLAAKYKAAMDRNLAGMAYWYMGGASADIYTSLGNAERFYGLNFN</sequence>
<evidence type="ECO:0008006" key="6">
    <source>
        <dbReference type="Google" id="ProtNLM"/>
    </source>
</evidence>
<feature type="domain" description="SLH" evidence="2">
    <location>
        <begin position="92"/>
        <end position="155"/>
    </location>
</feature>
<dbReference type="Proteomes" id="UP001157114">
    <property type="component" value="Unassembled WGS sequence"/>
</dbReference>
<dbReference type="Gene3D" id="3.10.50.10">
    <property type="match status" value="1"/>
</dbReference>
<dbReference type="PROSITE" id="PS51272">
    <property type="entry name" value="SLH"/>
    <property type="match status" value="3"/>
</dbReference>
<dbReference type="InterPro" id="IPR017853">
    <property type="entry name" value="GH"/>
</dbReference>
<protein>
    <recommendedName>
        <fullName evidence="6">Glycoside hydrolase</fullName>
    </recommendedName>
</protein>
<feature type="domain" description="SLH" evidence="2">
    <location>
        <begin position="31"/>
        <end position="91"/>
    </location>
</feature>
<dbReference type="EMBL" id="BSSQ01000013">
    <property type="protein sequence ID" value="GLX68796.1"/>
    <property type="molecule type" value="Genomic_DNA"/>
</dbReference>
<dbReference type="Pfam" id="PF00395">
    <property type="entry name" value="SLH"/>
    <property type="match status" value="3"/>
</dbReference>
<dbReference type="InterPro" id="IPR011583">
    <property type="entry name" value="Chitinase_II/V-like_cat"/>
</dbReference>
<dbReference type="PANTHER" id="PTHR46066">
    <property type="entry name" value="CHITINASE DOMAIN-CONTAINING PROTEIN 1 FAMILY MEMBER"/>
    <property type="match status" value="1"/>
</dbReference>
<name>A0ABQ6GGR6_9BACL</name>
<reference evidence="4 5" key="1">
    <citation type="submission" date="2023-03" db="EMBL/GenBank/DDBJ databases">
        <title>Draft genome sequence of the bacteria which degrade cell wall of Tricholomamatutake.</title>
        <authorList>
            <person name="Konishi Y."/>
            <person name="Fukuta Y."/>
            <person name="Shirasaka N."/>
        </authorList>
    </citation>
    <scope>NUCLEOTIDE SEQUENCE [LARGE SCALE GENOMIC DNA]</scope>
    <source>
        <strain evidence="5">mu1</strain>
    </source>
</reference>
<dbReference type="InterPro" id="IPR001223">
    <property type="entry name" value="Glyco_hydro18_cat"/>
</dbReference>
<feature type="signal peptide" evidence="1">
    <location>
        <begin position="1"/>
        <end position="28"/>
    </location>
</feature>
<dbReference type="PANTHER" id="PTHR46066:SF2">
    <property type="entry name" value="CHITINASE DOMAIN-CONTAINING PROTEIN 1"/>
    <property type="match status" value="1"/>
</dbReference>
<organism evidence="4 5">
    <name type="scientific">Paenibacillus glycanilyticus</name>
    <dbReference type="NCBI Taxonomy" id="126569"/>
    <lineage>
        <taxon>Bacteria</taxon>
        <taxon>Bacillati</taxon>
        <taxon>Bacillota</taxon>
        <taxon>Bacilli</taxon>
        <taxon>Bacillales</taxon>
        <taxon>Paenibacillaceae</taxon>
        <taxon>Paenibacillus</taxon>
    </lineage>
</organism>
<dbReference type="PROSITE" id="PS51910">
    <property type="entry name" value="GH18_2"/>
    <property type="match status" value="1"/>
</dbReference>
<dbReference type="RefSeq" id="WP_284239582.1">
    <property type="nucleotide sequence ID" value="NZ_BSSQ01000013.1"/>
</dbReference>
<feature type="domain" description="GH18" evidence="3">
    <location>
        <begin position="225"/>
        <end position="529"/>
    </location>
</feature>
<keyword evidence="5" id="KW-1185">Reference proteome</keyword>
<evidence type="ECO:0000259" key="2">
    <source>
        <dbReference type="PROSITE" id="PS51272"/>
    </source>
</evidence>
<evidence type="ECO:0000313" key="5">
    <source>
        <dbReference type="Proteomes" id="UP001157114"/>
    </source>
</evidence>